<keyword evidence="2" id="KW-1185">Reference proteome</keyword>
<sequence>MSALHFYQDQAAKQQLAADAATLENVRERCQRASDAWAALAVRTERTDNARIQAASAKLLTGSGDDGESLMTASSEAVD</sequence>
<accession>A0ABS6BNM4</accession>
<dbReference type="RefSeq" id="WP_216325825.1">
    <property type="nucleotide sequence ID" value="NZ_JAHKRT010000007.1"/>
</dbReference>
<evidence type="ECO:0000313" key="2">
    <source>
        <dbReference type="Proteomes" id="UP000776276"/>
    </source>
</evidence>
<evidence type="ECO:0000313" key="1">
    <source>
        <dbReference type="EMBL" id="MBU3078849.1"/>
    </source>
</evidence>
<organism evidence="1 2">
    <name type="scientific">Sphingomonas quercus</name>
    <dbReference type="NCBI Taxonomy" id="2842451"/>
    <lineage>
        <taxon>Bacteria</taxon>
        <taxon>Pseudomonadati</taxon>
        <taxon>Pseudomonadota</taxon>
        <taxon>Alphaproteobacteria</taxon>
        <taxon>Sphingomonadales</taxon>
        <taxon>Sphingomonadaceae</taxon>
        <taxon>Sphingomonas</taxon>
    </lineage>
</organism>
<name>A0ABS6BNM4_9SPHN</name>
<protein>
    <submittedName>
        <fullName evidence="1">Uncharacterized protein</fullName>
    </submittedName>
</protein>
<dbReference type="EMBL" id="JAHKRT010000007">
    <property type="protein sequence ID" value="MBU3078849.1"/>
    <property type="molecule type" value="Genomic_DNA"/>
</dbReference>
<gene>
    <name evidence="1" type="ORF">KOF26_13325</name>
</gene>
<proteinExistence type="predicted"/>
<reference evidence="1 2" key="1">
    <citation type="submission" date="2021-06" db="EMBL/GenBank/DDBJ databases">
        <title>Sphingomonas sp. XMGL2, whole genome shotgun sequencing project.</title>
        <authorList>
            <person name="Zhao G."/>
            <person name="Shen L."/>
        </authorList>
    </citation>
    <scope>NUCLEOTIDE SEQUENCE [LARGE SCALE GENOMIC DNA]</scope>
    <source>
        <strain evidence="1 2">XMGL2</strain>
    </source>
</reference>
<dbReference type="Proteomes" id="UP000776276">
    <property type="component" value="Unassembled WGS sequence"/>
</dbReference>
<comment type="caution">
    <text evidence="1">The sequence shown here is derived from an EMBL/GenBank/DDBJ whole genome shotgun (WGS) entry which is preliminary data.</text>
</comment>